<feature type="compositionally biased region" description="Low complexity" evidence="2">
    <location>
        <begin position="273"/>
        <end position="286"/>
    </location>
</feature>
<feature type="compositionally biased region" description="Basic and acidic residues" evidence="2">
    <location>
        <begin position="287"/>
        <end position="298"/>
    </location>
</feature>
<comment type="subcellular location">
    <subcellularLocation>
        <location evidence="1">Membrane</location>
        <topology evidence="1">Multi-pass membrane protein</topology>
    </subcellularLocation>
</comment>
<dbReference type="AlphaFoldDB" id="A0A2K0URQ2"/>
<dbReference type="OrthoDB" id="434647at2759"/>
<feature type="region of interest" description="Disordered" evidence="2">
    <location>
        <begin position="247"/>
        <end position="341"/>
    </location>
</feature>
<proteinExistence type="inferred from homology"/>
<evidence type="ECO:0000313" key="3">
    <source>
        <dbReference type="EMBL" id="PNP60455.1"/>
    </source>
</evidence>
<sequence length="341" mass="37475">MFDLFAMLLSWQNSSIASFLFPIFASYKALKTSDPAQLTPWLMYWVVFSCCLLVESWVYFILAWVPFYGYIRLLFFLYLILPQTQGARVLYEQYVHPFLRENESQIDEFIASAHERLKAAGIDYFRKAIDYLRVNVLGLPPTEPEPPTPPPSTYQSYTQSLLARFSIPTATGPAAPSNVGSDLFGLLASAVAAATGGSGARSDAAGVSSASVVPSHIQDSSERMTFIASQRDRLNVLLTALDREAAQLQRNGGQTQSRSRSRHMDSDEEVTQRPPSGLSGWSGLSKSRSETDFEKIDAESGAEDEANLRRRHAGGGDGGSWMPWGGRNTQPGTGHSSGLED</sequence>
<comment type="similarity">
    <text evidence="1">Belongs to the DP1 family.</text>
</comment>
<gene>
    <name evidence="3" type="ORF">THARTR1_00479</name>
</gene>
<dbReference type="GO" id="GO:0016020">
    <property type="term" value="C:membrane"/>
    <property type="evidence" value="ECO:0007669"/>
    <property type="project" value="UniProtKB-SubCell"/>
</dbReference>
<evidence type="ECO:0000313" key="4">
    <source>
        <dbReference type="Proteomes" id="UP000236290"/>
    </source>
</evidence>
<accession>A0A2K0URQ2</accession>
<dbReference type="EMBL" id="MTYI01000004">
    <property type="protein sequence ID" value="PNP60455.1"/>
    <property type="molecule type" value="Genomic_DNA"/>
</dbReference>
<feature type="compositionally biased region" description="Polar residues" evidence="2">
    <location>
        <begin position="248"/>
        <end position="258"/>
    </location>
</feature>
<dbReference type="PANTHER" id="PTHR12300:SF177">
    <property type="entry name" value="PROTEIN YOP1"/>
    <property type="match status" value="1"/>
</dbReference>
<evidence type="ECO:0000256" key="1">
    <source>
        <dbReference type="RuleBase" id="RU362006"/>
    </source>
</evidence>
<reference evidence="3 4" key="1">
    <citation type="submission" date="2017-02" db="EMBL/GenBank/DDBJ databases">
        <title>Genomes of Trichoderma spp. with biocontrol activity.</title>
        <authorList>
            <person name="Gardiner D."/>
            <person name="Kazan K."/>
            <person name="Vos C."/>
            <person name="Harvey P."/>
        </authorList>
    </citation>
    <scope>NUCLEOTIDE SEQUENCE [LARGE SCALE GENOMIC DNA]</scope>
    <source>
        <strain evidence="3 4">Tr1</strain>
    </source>
</reference>
<name>A0A2K0URQ2_TRIHA</name>
<dbReference type="Pfam" id="PF03134">
    <property type="entry name" value="TB2_DP1_HVA22"/>
    <property type="match status" value="1"/>
</dbReference>
<protein>
    <recommendedName>
        <fullName evidence="1">Protein YOP1</fullName>
    </recommendedName>
</protein>
<comment type="caution">
    <text evidence="3">The sequence shown here is derived from an EMBL/GenBank/DDBJ whole genome shotgun (WGS) entry which is preliminary data.</text>
</comment>
<keyword evidence="1" id="KW-0812">Transmembrane</keyword>
<evidence type="ECO:0000256" key="2">
    <source>
        <dbReference type="SAM" id="MobiDB-lite"/>
    </source>
</evidence>
<feature type="compositionally biased region" description="Polar residues" evidence="2">
    <location>
        <begin position="327"/>
        <end position="341"/>
    </location>
</feature>
<organism evidence="3 4">
    <name type="scientific">Trichoderma harzianum</name>
    <name type="common">Hypocrea lixii</name>
    <dbReference type="NCBI Taxonomy" id="5544"/>
    <lineage>
        <taxon>Eukaryota</taxon>
        <taxon>Fungi</taxon>
        <taxon>Dikarya</taxon>
        <taxon>Ascomycota</taxon>
        <taxon>Pezizomycotina</taxon>
        <taxon>Sordariomycetes</taxon>
        <taxon>Hypocreomycetidae</taxon>
        <taxon>Hypocreales</taxon>
        <taxon>Hypocreaceae</taxon>
        <taxon>Trichoderma</taxon>
    </lineage>
</organism>
<keyword evidence="1" id="KW-0472">Membrane</keyword>
<dbReference type="Proteomes" id="UP000236290">
    <property type="component" value="Unassembled WGS sequence"/>
</dbReference>
<dbReference type="PANTHER" id="PTHR12300">
    <property type="entry name" value="HVA22-LIKE PROTEINS"/>
    <property type="match status" value="1"/>
</dbReference>
<feature type="transmembrane region" description="Helical" evidence="1">
    <location>
        <begin position="42"/>
        <end position="64"/>
    </location>
</feature>
<feature type="transmembrane region" description="Helical" evidence="1">
    <location>
        <begin position="12"/>
        <end position="30"/>
    </location>
</feature>
<dbReference type="InterPro" id="IPR004345">
    <property type="entry name" value="TB2_DP1_HVA22"/>
</dbReference>
<comment type="caution">
    <text evidence="1">Lacks conserved residue(s) required for the propagation of feature annotation.</text>
</comment>
<keyword evidence="1" id="KW-1133">Transmembrane helix</keyword>